<name>A0A0A3HVQ1_9BACL</name>
<dbReference type="Proteomes" id="UP000030408">
    <property type="component" value="Unassembled WGS sequence"/>
</dbReference>
<feature type="signal peptide" evidence="1">
    <location>
        <begin position="1"/>
        <end position="26"/>
    </location>
</feature>
<dbReference type="OrthoDB" id="9809781at2"/>
<dbReference type="InterPro" id="IPR001119">
    <property type="entry name" value="SLH_dom"/>
</dbReference>
<evidence type="ECO:0000313" key="3">
    <source>
        <dbReference type="EMBL" id="KGR76529.1"/>
    </source>
</evidence>
<dbReference type="PROSITE" id="PS51272">
    <property type="entry name" value="SLH"/>
    <property type="match status" value="3"/>
</dbReference>
<organism evidence="3 4">
    <name type="scientific">Ureibacillus sinduriensis BLB-1 = JCM 15800</name>
    <dbReference type="NCBI Taxonomy" id="1384057"/>
    <lineage>
        <taxon>Bacteria</taxon>
        <taxon>Bacillati</taxon>
        <taxon>Bacillota</taxon>
        <taxon>Bacilli</taxon>
        <taxon>Bacillales</taxon>
        <taxon>Caryophanaceae</taxon>
        <taxon>Ureibacillus</taxon>
    </lineage>
</organism>
<dbReference type="STRING" id="1384057.CD33_06565"/>
<dbReference type="Pfam" id="PF00395">
    <property type="entry name" value="SLH"/>
    <property type="match status" value="3"/>
</dbReference>
<dbReference type="PANTHER" id="PTHR40446:SF2">
    <property type="entry name" value="N-ACETYLGLUCOSAMINE-1-PHOSPHODIESTER ALPHA-N-ACETYLGLUCOSAMINIDASE"/>
    <property type="match status" value="1"/>
</dbReference>
<protein>
    <recommendedName>
        <fullName evidence="2">SLH domain-containing protein</fullName>
    </recommendedName>
</protein>
<evidence type="ECO:0000256" key="1">
    <source>
        <dbReference type="SAM" id="SignalP"/>
    </source>
</evidence>
<keyword evidence="4" id="KW-1185">Reference proteome</keyword>
<dbReference type="EMBL" id="JPVO01000045">
    <property type="protein sequence ID" value="KGR76529.1"/>
    <property type="molecule type" value="Genomic_DNA"/>
</dbReference>
<evidence type="ECO:0000313" key="4">
    <source>
        <dbReference type="Proteomes" id="UP000030408"/>
    </source>
</evidence>
<feature type="domain" description="SLH" evidence="2">
    <location>
        <begin position="777"/>
        <end position="830"/>
    </location>
</feature>
<dbReference type="AlphaFoldDB" id="A0A0A3HVQ1"/>
<comment type="caution">
    <text evidence="3">The sequence shown here is derived from an EMBL/GenBank/DDBJ whole genome shotgun (WGS) entry which is preliminary data.</text>
</comment>
<keyword evidence="1" id="KW-0732">Signal</keyword>
<reference evidence="3 4" key="1">
    <citation type="submission" date="2014-02" db="EMBL/GenBank/DDBJ databases">
        <title>Draft genome sequence of Lysinibacillus sinduriensis JCM 15800.</title>
        <authorList>
            <person name="Zhang F."/>
            <person name="Wang G."/>
            <person name="Zhang L."/>
        </authorList>
    </citation>
    <scope>NUCLEOTIDE SEQUENCE [LARGE SCALE GENOMIC DNA]</scope>
    <source>
        <strain evidence="3 4">JCM 15800</strain>
    </source>
</reference>
<dbReference type="PANTHER" id="PTHR40446">
    <property type="entry name" value="N-ACETYLGLUCOSAMINE-1-PHOSPHODIESTER ALPHA-N-ACETYLGLUCOSAMINIDASE"/>
    <property type="match status" value="1"/>
</dbReference>
<feature type="chain" id="PRO_5002001268" description="SLH domain-containing protein" evidence="1">
    <location>
        <begin position="27"/>
        <end position="830"/>
    </location>
</feature>
<dbReference type="Pfam" id="PF09992">
    <property type="entry name" value="NAGPA"/>
    <property type="match status" value="1"/>
</dbReference>
<feature type="domain" description="SLH" evidence="2">
    <location>
        <begin position="659"/>
        <end position="722"/>
    </location>
</feature>
<feature type="domain" description="SLH" evidence="2">
    <location>
        <begin position="723"/>
        <end position="776"/>
    </location>
</feature>
<dbReference type="RefSeq" id="WP_036199153.1">
    <property type="nucleotide sequence ID" value="NZ_AVCY01000011.1"/>
</dbReference>
<sequence>MAKKLGMIVIAFILVQFSINLSVASASVFDNKVSEKKTEVSPQVTHIQRTYQSSSTKQVVNMLDVNLTNTYTKLELGLPNPINSLKTTSSLAKEYSSLGHRVVGAVNASYFMGNGVPANLLAQNNEIMNYGILGDGKESPTQYPIAFGISKSGKAIIDYYKTDLSFTVNGKTYPIDLINSERTENKTVLYTPGKKSTGTNQWGIEIIANSASQDTSTLHFGDRFSGVVSNVTGYNTSGNSVIPNDGFVISVQNKELAAELAASVSSGATVEVGLAIDSKWMDAQYILAAGPLLVKDSKVNISMSTSSSFAASRAPRTAVAIDSTGTKVFLVTVDGRQSGYSNGTSLSDLASYLISQGASAAINLDGGGSTTMVVRNPGGYSPTLINRPSDGSERRVSAILQVVNTAPQGTLKSMTLGSIPSEVTKDASINLKVASAYDQYLNPIEVDASQVKWSVEGNIGTINGTTFTATGKGQGKIIAQYDGIRVERTVKVTEIEGKILLDSFDSASKWSSSAAKATASVANSTKSEPFRQGSASLKLSYDFSSSQTGTKAAYAVAKSPISITGQPDHLGVWVYGDGGKHWLRGVVVDGAGAKHTIDFTQQGELNWTGWKYVTASMPSNASSPFKFERLYIAEPTGSLQNKGKIYFDQLQAVYNQTNKEQAYTDVNKNHWAVTSIENLYEDELIKGYLDGTFRPSNSITRAEAATIIVRALNLKSTKSISFEDVRASHYAAQAISAIAEKGIMTGREAGKFSPDGKLTRAEVATLIKRAYQLKGTTSVAYRDLKSSHWAYGSIQTLVANDLAKGFEDNTFRPDSSISRAEFATFLDRVN</sequence>
<dbReference type="Gene3D" id="2.60.120.430">
    <property type="entry name" value="Galactose-binding lectin"/>
    <property type="match status" value="1"/>
</dbReference>
<accession>A0A0A3HVQ1</accession>
<gene>
    <name evidence="3" type="ORF">CD33_06565</name>
</gene>
<dbReference type="eggNOG" id="COG4632">
    <property type="taxonomic scope" value="Bacteria"/>
</dbReference>
<proteinExistence type="predicted"/>
<evidence type="ECO:0000259" key="2">
    <source>
        <dbReference type="PROSITE" id="PS51272"/>
    </source>
</evidence>
<dbReference type="InterPro" id="IPR018711">
    <property type="entry name" value="NAGPA"/>
</dbReference>